<dbReference type="InterPro" id="IPR003495">
    <property type="entry name" value="CobW/HypB/UreG_nucleotide-bd"/>
</dbReference>
<gene>
    <name evidence="2" type="ORF">JOF57_005775</name>
</gene>
<dbReference type="InterPro" id="IPR011629">
    <property type="entry name" value="CobW-like_C"/>
</dbReference>
<dbReference type="Pfam" id="PF07683">
    <property type="entry name" value="CobW_C"/>
    <property type="match status" value="1"/>
</dbReference>
<dbReference type="SMART" id="SM00833">
    <property type="entry name" value="CobW_C"/>
    <property type="match status" value="1"/>
</dbReference>
<evidence type="ECO:0000313" key="3">
    <source>
        <dbReference type="Proteomes" id="UP000694460"/>
    </source>
</evidence>
<organism evidence="2 3">
    <name type="scientific">Mycolicibacterium lutetiense</name>
    <dbReference type="NCBI Taxonomy" id="1641992"/>
    <lineage>
        <taxon>Bacteria</taxon>
        <taxon>Bacillati</taxon>
        <taxon>Actinomycetota</taxon>
        <taxon>Actinomycetes</taxon>
        <taxon>Mycobacteriales</taxon>
        <taxon>Mycobacteriaceae</taxon>
        <taxon>Mycolicibacterium</taxon>
    </lineage>
</organism>
<dbReference type="PANTHER" id="PTHR43603:SF1">
    <property type="entry name" value="ZINC-REGULATED GTPASE METALLOPROTEIN ACTIVATOR 1"/>
    <property type="match status" value="1"/>
</dbReference>
<accession>A0ABS5A2B6</accession>
<dbReference type="InterPro" id="IPR051927">
    <property type="entry name" value="Zn_Chap_cDPG_Synth"/>
</dbReference>
<dbReference type="InterPro" id="IPR027417">
    <property type="entry name" value="P-loop_NTPase"/>
</dbReference>
<reference evidence="2 3" key="1">
    <citation type="submission" date="2021-03" db="EMBL/GenBank/DDBJ databases">
        <title>Sequencing the genomes of 1000 actinobacteria strains.</title>
        <authorList>
            <person name="Klenk H.-P."/>
        </authorList>
    </citation>
    <scope>NUCLEOTIDE SEQUENCE [LARGE SCALE GENOMIC DNA]</scope>
    <source>
        <strain evidence="2 3">DSM 46713</strain>
    </source>
</reference>
<proteinExistence type="predicted"/>
<protein>
    <submittedName>
        <fullName evidence="2">G3E family GTPase</fullName>
    </submittedName>
</protein>
<dbReference type="Proteomes" id="UP000694460">
    <property type="component" value="Unassembled WGS sequence"/>
</dbReference>
<dbReference type="RefSeq" id="WP_209922715.1">
    <property type="nucleotide sequence ID" value="NZ_JAGIOP010000002.1"/>
</dbReference>
<name>A0ABS5A2B6_9MYCO</name>
<dbReference type="EMBL" id="JAGIOP010000002">
    <property type="protein sequence ID" value="MBP2455862.1"/>
    <property type="molecule type" value="Genomic_DNA"/>
</dbReference>
<dbReference type="Pfam" id="PF02492">
    <property type="entry name" value="cobW"/>
    <property type="match status" value="1"/>
</dbReference>
<keyword evidence="3" id="KW-1185">Reference proteome</keyword>
<sequence length="400" mass="43886">MRTPVVLIAGQGDSNGVADELGRRPGTVLVRHTFDGHVVLRTVADRNGTSELALELAHGCVSCTVRDDLLILLRRLHRRGDVDRIVVQLMPWLEAEPVCWAINTIRVHVGPGYLDGPAARDVTIEAVIACLDAAVWLQQSVGDEELPDGRTVAQVVVGQAEFADMLVLNEPEATTLAVLRRLAPRARITVGPDRVELALAHLEPNSRRGRTATPHDPLLAGEPPLAPDDEVIIIEFAARRPFHPLRLHDAVDLLLDGVVRTRGRAWLANRPTDVMWIESAGGGMHFSNAGKWLSAMDSTELAYTDPERVAMAAIDWHHQFGDRHVSLTVLACGARPGEVIEALRGALLTDDELARPDLWADYPDPFGDWHQEPCQPGIDEPAASVHQEIRQDIHQEGESQ</sequence>
<evidence type="ECO:0000259" key="1">
    <source>
        <dbReference type="SMART" id="SM00833"/>
    </source>
</evidence>
<evidence type="ECO:0000313" key="2">
    <source>
        <dbReference type="EMBL" id="MBP2455862.1"/>
    </source>
</evidence>
<dbReference type="NCBIfam" id="NF047431">
    <property type="entry name" value="hiber_recruit"/>
    <property type="match status" value="1"/>
</dbReference>
<comment type="caution">
    <text evidence="2">The sequence shown here is derived from an EMBL/GenBank/DDBJ whole genome shotgun (WGS) entry which is preliminary data.</text>
</comment>
<dbReference type="Gene3D" id="3.40.50.300">
    <property type="entry name" value="P-loop containing nucleotide triphosphate hydrolases"/>
    <property type="match status" value="1"/>
</dbReference>
<dbReference type="PANTHER" id="PTHR43603">
    <property type="entry name" value="COBW DOMAIN-CONTAINING PROTEIN DDB_G0274527"/>
    <property type="match status" value="1"/>
</dbReference>
<feature type="domain" description="CobW C-terminal" evidence="1">
    <location>
        <begin position="231"/>
        <end position="347"/>
    </location>
</feature>